<protein>
    <submittedName>
        <fullName evidence="2">Uncharacterized protein</fullName>
    </submittedName>
</protein>
<name>A0A8S2VJ17_9BILA</name>
<proteinExistence type="predicted"/>
<keyword evidence="1" id="KW-0472">Membrane</keyword>
<evidence type="ECO:0000313" key="2">
    <source>
        <dbReference type="EMBL" id="CAF4402771.1"/>
    </source>
</evidence>
<accession>A0A8S2VJ17</accession>
<sequence>MSEKEKELLFHGLFVFSFTTLSVNRAIVVKTSIDDPIQYIPMHNRPQSLQYQYRPTTSVRDKPLHLCIILVSLLFLFLLVTESVTFIVLGAWHLIIPRLQTVLSFSTDIYRRELAFGILLVIIGSFG</sequence>
<evidence type="ECO:0000256" key="1">
    <source>
        <dbReference type="SAM" id="Phobius"/>
    </source>
</evidence>
<dbReference type="EMBL" id="CAJOBH010056145">
    <property type="protein sequence ID" value="CAF4402771.1"/>
    <property type="molecule type" value="Genomic_DNA"/>
</dbReference>
<keyword evidence="1" id="KW-0812">Transmembrane</keyword>
<comment type="caution">
    <text evidence="2">The sequence shown here is derived from an EMBL/GenBank/DDBJ whole genome shotgun (WGS) entry which is preliminary data.</text>
</comment>
<feature type="transmembrane region" description="Helical" evidence="1">
    <location>
        <begin position="63"/>
        <end position="89"/>
    </location>
</feature>
<evidence type="ECO:0000313" key="3">
    <source>
        <dbReference type="Proteomes" id="UP000681967"/>
    </source>
</evidence>
<dbReference type="Proteomes" id="UP000681967">
    <property type="component" value="Unassembled WGS sequence"/>
</dbReference>
<reference evidence="2" key="1">
    <citation type="submission" date="2021-02" db="EMBL/GenBank/DDBJ databases">
        <authorList>
            <person name="Nowell W R."/>
        </authorList>
    </citation>
    <scope>NUCLEOTIDE SEQUENCE</scope>
</reference>
<keyword evidence="1" id="KW-1133">Transmembrane helix</keyword>
<feature type="non-terminal residue" evidence="2">
    <location>
        <position position="127"/>
    </location>
</feature>
<organism evidence="2 3">
    <name type="scientific">Rotaria magnacalcarata</name>
    <dbReference type="NCBI Taxonomy" id="392030"/>
    <lineage>
        <taxon>Eukaryota</taxon>
        <taxon>Metazoa</taxon>
        <taxon>Spiralia</taxon>
        <taxon>Gnathifera</taxon>
        <taxon>Rotifera</taxon>
        <taxon>Eurotatoria</taxon>
        <taxon>Bdelloidea</taxon>
        <taxon>Philodinida</taxon>
        <taxon>Philodinidae</taxon>
        <taxon>Rotaria</taxon>
    </lineage>
</organism>
<gene>
    <name evidence="2" type="ORF">BYL167_LOCUS31625</name>
</gene>
<dbReference type="AlphaFoldDB" id="A0A8S2VJ17"/>